<dbReference type="InterPro" id="IPR050678">
    <property type="entry name" value="DNA_Partitioning_ATPase"/>
</dbReference>
<reference evidence="1" key="1">
    <citation type="submission" date="2020-08" db="EMBL/GenBank/DDBJ databases">
        <title>Novel species isolated from subtropical streams in China.</title>
        <authorList>
            <person name="Lu H."/>
        </authorList>
    </citation>
    <scope>NUCLEOTIDE SEQUENCE</scope>
    <source>
        <strain evidence="1">KACC 12607</strain>
    </source>
</reference>
<sequence>MYVIAVVSAKGGVGKTTISANLGAGIAQRGRPALIIDLDPQNAMQWHLGGLDQNDCKGISALNASRTRLAGVTHTSPYGVSFTPYGNGGESRRLRFEAQLENQDDWLLKKLQSANLHPDTIVLLDTPPGPSVYLKQAVHAADFLLVVMLADAASYSTLPEMEELIATYGGHSGARIGSAYIINQGAKRQLAQDVLALFAERLGNRMVPFVIPESAEVEEALAFERPILEYKPTNAAAENLQAIIDWLLAGIAQRS</sequence>
<evidence type="ECO:0000313" key="2">
    <source>
        <dbReference type="Proteomes" id="UP000634011"/>
    </source>
</evidence>
<dbReference type="SUPFAM" id="SSF52540">
    <property type="entry name" value="P-loop containing nucleoside triphosphate hydrolases"/>
    <property type="match status" value="1"/>
</dbReference>
<dbReference type="Pfam" id="PF06564">
    <property type="entry name" value="CBP_BcsQ"/>
    <property type="match status" value="1"/>
</dbReference>
<evidence type="ECO:0000313" key="1">
    <source>
        <dbReference type="EMBL" id="MBC3863284.1"/>
    </source>
</evidence>
<keyword evidence="2" id="KW-1185">Reference proteome</keyword>
<dbReference type="PANTHER" id="PTHR13696">
    <property type="entry name" value="P-LOOP CONTAINING NUCLEOSIDE TRIPHOSPHATE HYDROLASE"/>
    <property type="match status" value="1"/>
</dbReference>
<dbReference type="EMBL" id="JACOFV010000013">
    <property type="protein sequence ID" value="MBC3863284.1"/>
    <property type="molecule type" value="Genomic_DNA"/>
</dbReference>
<dbReference type="InterPro" id="IPR027417">
    <property type="entry name" value="P-loop_NTPase"/>
</dbReference>
<accession>A0A923HLV9</accession>
<dbReference type="NCBIfam" id="TIGR03371">
    <property type="entry name" value="cellulose_yhjQ"/>
    <property type="match status" value="1"/>
</dbReference>
<dbReference type="RefSeq" id="WP_186913222.1">
    <property type="nucleotide sequence ID" value="NZ_JACOFV010000013.1"/>
</dbReference>
<name>A0A923HLV9_9BURK</name>
<dbReference type="InterPro" id="IPR017746">
    <property type="entry name" value="Cellulose_synthase_operon_BcsQ"/>
</dbReference>
<organism evidence="1 2">
    <name type="scientific">Undibacterium jejuense</name>
    <dbReference type="NCBI Taxonomy" id="1344949"/>
    <lineage>
        <taxon>Bacteria</taxon>
        <taxon>Pseudomonadati</taxon>
        <taxon>Pseudomonadota</taxon>
        <taxon>Betaproteobacteria</taxon>
        <taxon>Burkholderiales</taxon>
        <taxon>Oxalobacteraceae</taxon>
        <taxon>Undibacterium</taxon>
    </lineage>
</organism>
<gene>
    <name evidence="1" type="primary">yhjQ</name>
    <name evidence="1" type="ORF">H8K32_14345</name>
</gene>
<dbReference type="AlphaFoldDB" id="A0A923HLV9"/>
<comment type="caution">
    <text evidence="1">The sequence shown here is derived from an EMBL/GenBank/DDBJ whole genome shotgun (WGS) entry which is preliminary data.</text>
</comment>
<dbReference type="PANTHER" id="PTHR13696:SF99">
    <property type="entry name" value="COBYRINIC ACID AC-DIAMIDE SYNTHASE"/>
    <property type="match status" value="1"/>
</dbReference>
<protein>
    <submittedName>
        <fullName evidence="1">Cellulose synthase operon protein YhjQ</fullName>
    </submittedName>
</protein>
<dbReference type="Proteomes" id="UP000634011">
    <property type="component" value="Unassembled WGS sequence"/>
</dbReference>
<proteinExistence type="predicted"/>
<dbReference type="Gene3D" id="3.40.50.300">
    <property type="entry name" value="P-loop containing nucleotide triphosphate hydrolases"/>
    <property type="match status" value="1"/>
</dbReference>